<dbReference type="NCBIfam" id="TIGR01181">
    <property type="entry name" value="dTDP_gluc_dehyt"/>
    <property type="match status" value="1"/>
</dbReference>
<accession>A0A6J4UHF6</accession>
<evidence type="ECO:0000256" key="6">
    <source>
        <dbReference type="ARBA" id="ARBA00023239"/>
    </source>
</evidence>
<comment type="catalytic activity">
    <reaction evidence="1 7">
        <text>dTDP-alpha-D-glucose = dTDP-4-dehydro-6-deoxy-alpha-D-glucose + H2O</text>
        <dbReference type="Rhea" id="RHEA:17221"/>
        <dbReference type="ChEBI" id="CHEBI:15377"/>
        <dbReference type="ChEBI" id="CHEBI:57477"/>
        <dbReference type="ChEBI" id="CHEBI:57649"/>
        <dbReference type="EC" id="4.2.1.46"/>
    </reaction>
</comment>
<evidence type="ECO:0000256" key="2">
    <source>
        <dbReference type="ARBA" id="ARBA00001911"/>
    </source>
</evidence>
<feature type="domain" description="NAD(P)-binding" evidence="8">
    <location>
        <begin position="11"/>
        <end position="309"/>
    </location>
</feature>
<dbReference type="InterPro" id="IPR016040">
    <property type="entry name" value="NAD(P)-bd_dom"/>
</dbReference>
<protein>
    <recommendedName>
        <fullName evidence="4 7">dTDP-glucose 4,6-dehydratase</fullName>
        <ecNumber evidence="4 7">4.2.1.46</ecNumber>
    </recommendedName>
</protein>
<evidence type="ECO:0000256" key="5">
    <source>
        <dbReference type="ARBA" id="ARBA00023027"/>
    </source>
</evidence>
<reference evidence="9" key="1">
    <citation type="submission" date="2020-02" db="EMBL/GenBank/DDBJ databases">
        <authorList>
            <person name="Meier V. D."/>
        </authorList>
    </citation>
    <scope>NUCLEOTIDE SEQUENCE</scope>
    <source>
        <strain evidence="9">AVDCRST_MAG18</strain>
    </source>
</reference>
<evidence type="ECO:0000256" key="3">
    <source>
        <dbReference type="ARBA" id="ARBA00008178"/>
    </source>
</evidence>
<proteinExistence type="inferred from homology"/>
<dbReference type="CDD" id="cd05246">
    <property type="entry name" value="dTDP_GD_SDR_e"/>
    <property type="match status" value="1"/>
</dbReference>
<evidence type="ECO:0000256" key="4">
    <source>
        <dbReference type="ARBA" id="ARBA00011990"/>
    </source>
</evidence>
<keyword evidence="5" id="KW-0520">NAD</keyword>
<dbReference type="GO" id="GO:0009225">
    <property type="term" value="P:nucleotide-sugar metabolic process"/>
    <property type="evidence" value="ECO:0007669"/>
    <property type="project" value="InterPro"/>
</dbReference>
<dbReference type="Pfam" id="PF16363">
    <property type="entry name" value="GDP_Man_Dehyd"/>
    <property type="match status" value="1"/>
</dbReference>
<evidence type="ECO:0000256" key="1">
    <source>
        <dbReference type="ARBA" id="ARBA00001539"/>
    </source>
</evidence>
<dbReference type="EMBL" id="CADCWN010000015">
    <property type="protein sequence ID" value="CAA9549564.1"/>
    <property type="molecule type" value="Genomic_DNA"/>
</dbReference>
<dbReference type="Gene3D" id="3.40.50.720">
    <property type="entry name" value="NAD(P)-binding Rossmann-like Domain"/>
    <property type="match status" value="1"/>
</dbReference>
<dbReference type="AlphaFoldDB" id="A0A6J4UHF6"/>
<keyword evidence="6 7" id="KW-0456">Lyase</keyword>
<organism evidence="9">
    <name type="scientific">uncultured Thermomicrobiales bacterium</name>
    <dbReference type="NCBI Taxonomy" id="1645740"/>
    <lineage>
        <taxon>Bacteria</taxon>
        <taxon>Pseudomonadati</taxon>
        <taxon>Thermomicrobiota</taxon>
        <taxon>Thermomicrobia</taxon>
        <taxon>Thermomicrobiales</taxon>
        <taxon>environmental samples</taxon>
    </lineage>
</organism>
<dbReference type="InterPro" id="IPR005888">
    <property type="entry name" value="dTDP_Gluc_deHydtase"/>
</dbReference>
<gene>
    <name evidence="9" type="ORF">AVDCRST_MAG18-191</name>
</gene>
<dbReference type="GO" id="GO:0008460">
    <property type="term" value="F:dTDP-glucose 4,6-dehydratase activity"/>
    <property type="evidence" value="ECO:0007669"/>
    <property type="project" value="UniProtKB-EC"/>
</dbReference>
<comment type="cofactor">
    <cofactor evidence="2 7">
        <name>NAD(+)</name>
        <dbReference type="ChEBI" id="CHEBI:57540"/>
    </cofactor>
</comment>
<dbReference type="Gene3D" id="3.90.25.10">
    <property type="entry name" value="UDP-galactose 4-epimerase, domain 1"/>
    <property type="match status" value="1"/>
</dbReference>
<dbReference type="FunFam" id="3.40.50.720:FF:000304">
    <property type="entry name" value="UDP-glucose 4,6-dehydratase"/>
    <property type="match status" value="1"/>
</dbReference>
<dbReference type="InterPro" id="IPR036291">
    <property type="entry name" value="NAD(P)-bd_dom_sf"/>
</dbReference>
<name>A0A6J4UHF6_9BACT</name>
<evidence type="ECO:0000313" key="9">
    <source>
        <dbReference type="EMBL" id="CAA9549564.1"/>
    </source>
</evidence>
<evidence type="ECO:0000256" key="7">
    <source>
        <dbReference type="RuleBase" id="RU004473"/>
    </source>
</evidence>
<comment type="similarity">
    <text evidence="3 7">Belongs to the NAD(P)-dependent epimerase/dehydratase family. dTDP-glucose dehydratase subfamily.</text>
</comment>
<dbReference type="SUPFAM" id="SSF51735">
    <property type="entry name" value="NAD(P)-binding Rossmann-fold domains"/>
    <property type="match status" value="1"/>
</dbReference>
<sequence length="345" mass="38480">MADERTFTRVMVTGGAGFIGSNYVHLLLERHPDYEVVVVDKLTYAGNLANLADLDGDPRYRFVEADIADAEAIERAMVGCDAVVNFAADSHVDRSLHDPGGFIRTDVHGVFVLLEAARKHGVARFLQISTDEVYGHFPEGGESREGDRLRPRNPYSAAKAGGEMMVNAYVETYGLDCVITRGSNTFGPYQYPEKFIPLMITNAIEGRPLPIYGDGQQRRDWLYVRDHCTGVDLVLHRGVTGEAYNIGGGNEQVNLDVATLILDRLGKSPDLLQHVGDRPGHDRRYALDTSKAEALGWEPRHDFSIMLAETIDWYAANEGWWRTIKSGEFAEWYDRNYATRGAHIG</sequence>
<dbReference type="EC" id="4.2.1.46" evidence="4 7"/>
<evidence type="ECO:0000259" key="8">
    <source>
        <dbReference type="Pfam" id="PF16363"/>
    </source>
</evidence>
<dbReference type="PANTHER" id="PTHR43000">
    <property type="entry name" value="DTDP-D-GLUCOSE 4,6-DEHYDRATASE-RELATED"/>
    <property type="match status" value="1"/>
</dbReference>